<accession>A0A485KIK5</accession>
<evidence type="ECO:0000313" key="3">
    <source>
        <dbReference type="Proteomes" id="UP000332933"/>
    </source>
</evidence>
<dbReference type="EMBL" id="VJMH01004182">
    <property type="protein sequence ID" value="KAF0703564.1"/>
    <property type="molecule type" value="Genomic_DNA"/>
</dbReference>
<evidence type="ECO:0000313" key="2">
    <source>
        <dbReference type="EMBL" id="VFT84515.1"/>
    </source>
</evidence>
<gene>
    <name evidence="2" type="primary">Aste57867_7608</name>
    <name evidence="1" type="ORF">As57867_007581</name>
    <name evidence="2" type="ORF">ASTE57867_7608</name>
</gene>
<dbReference type="OrthoDB" id="77827at2759"/>
<reference evidence="1" key="2">
    <citation type="submission" date="2019-06" db="EMBL/GenBank/DDBJ databases">
        <title>Genomics analysis of Aphanomyces spp. identifies a new class of oomycete effector associated with host adaptation.</title>
        <authorList>
            <person name="Gaulin E."/>
        </authorList>
    </citation>
    <scope>NUCLEOTIDE SEQUENCE</scope>
    <source>
        <strain evidence="1">CBS 578.67</strain>
    </source>
</reference>
<organism evidence="2 3">
    <name type="scientific">Aphanomyces stellatus</name>
    <dbReference type="NCBI Taxonomy" id="120398"/>
    <lineage>
        <taxon>Eukaryota</taxon>
        <taxon>Sar</taxon>
        <taxon>Stramenopiles</taxon>
        <taxon>Oomycota</taxon>
        <taxon>Saprolegniomycetes</taxon>
        <taxon>Saprolegniales</taxon>
        <taxon>Verrucalvaceae</taxon>
        <taxon>Aphanomyces</taxon>
    </lineage>
</organism>
<reference evidence="2 3" key="1">
    <citation type="submission" date="2019-03" db="EMBL/GenBank/DDBJ databases">
        <authorList>
            <person name="Gaulin E."/>
            <person name="Dumas B."/>
        </authorList>
    </citation>
    <scope>NUCLEOTIDE SEQUENCE [LARGE SCALE GENOMIC DNA]</scope>
    <source>
        <strain evidence="2">CBS 568.67</strain>
    </source>
</reference>
<protein>
    <submittedName>
        <fullName evidence="2">Aste57867_7608 protein</fullName>
    </submittedName>
</protein>
<dbReference type="AlphaFoldDB" id="A0A485KIK5"/>
<evidence type="ECO:0000313" key="1">
    <source>
        <dbReference type="EMBL" id="KAF0703564.1"/>
    </source>
</evidence>
<dbReference type="Proteomes" id="UP000332933">
    <property type="component" value="Unassembled WGS sequence"/>
</dbReference>
<dbReference type="EMBL" id="CAADRA010004194">
    <property type="protein sequence ID" value="VFT84515.1"/>
    <property type="molecule type" value="Genomic_DNA"/>
</dbReference>
<keyword evidence="3" id="KW-1185">Reference proteome</keyword>
<sequence>MSRHFARRCAASMRRAMPTRRFNTTANPHGPTEGAAPHFEHDWVRRMKKFDKTFNQYQPHGHAYTHQQWGRANHHWGYKGPVIGLACGALVGYLARPSNATTEEEHRRMKTLARDLQDGTRDLKVRLATIQQSIDALRVPQYTPVEHRRELYISTKPACSIDN</sequence>
<proteinExistence type="predicted"/>
<name>A0A485KIK5_9STRA</name>